<proteinExistence type="inferred from homology"/>
<dbReference type="HOGENOM" id="CLU_015869_1_2_11"/>
<accession>E6SE73</accession>
<dbReference type="Pfam" id="PF02875">
    <property type="entry name" value="Mur_ligase_C"/>
    <property type="match status" value="1"/>
</dbReference>
<dbReference type="STRING" id="710696.Intca_2212"/>
<dbReference type="GO" id="GO:0005737">
    <property type="term" value="C:cytoplasm"/>
    <property type="evidence" value="ECO:0007669"/>
    <property type="project" value="TreeGrafter"/>
</dbReference>
<evidence type="ECO:0000256" key="6">
    <source>
        <dbReference type="ARBA" id="ARBA00022840"/>
    </source>
</evidence>
<dbReference type="GO" id="GO:0005524">
    <property type="term" value="F:ATP binding"/>
    <property type="evidence" value="ECO:0007669"/>
    <property type="project" value="UniProtKB-KW"/>
</dbReference>
<evidence type="ECO:0000256" key="8">
    <source>
        <dbReference type="ARBA" id="ARBA00030592"/>
    </source>
</evidence>
<dbReference type="eggNOG" id="COG0285">
    <property type="taxonomic scope" value="Bacteria"/>
</dbReference>
<dbReference type="InterPro" id="IPR036615">
    <property type="entry name" value="Mur_ligase_C_dom_sf"/>
</dbReference>
<evidence type="ECO:0000256" key="1">
    <source>
        <dbReference type="ARBA" id="ARBA00008276"/>
    </source>
</evidence>
<evidence type="ECO:0000256" key="7">
    <source>
        <dbReference type="ARBA" id="ARBA00022842"/>
    </source>
</evidence>
<dbReference type="GO" id="GO:0008841">
    <property type="term" value="F:dihydrofolate synthase activity"/>
    <property type="evidence" value="ECO:0007669"/>
    <property type="project" value="TreeGrafter"/>
</dbReference>
<gene>
    <name evidence="12" type="ordered locus">Intca_2212</name>
</gene>
<keyword evidence="5 10" id="KW-0547">Nucleotide-binding</keyword>
<dbReference type="PROSITE" id="PS01011">
    <property type="entry name" value="FOLYLPOLYGLU_SYNT_1"/>
    <property type="match status" value="1"/>
</dbReference>
<dbReference type="SUPFAM" id="SSF53623">
    <property type="entry name" value="MurD-like peptide ligases, catalytic domain"/>
    <property type="match status" value="1"/>
</dbReference>
<evidence type="ECO:0000256" key="10">
    <source>
        <dbReference type="PIRNR" id="PIRNR001563"/>
    </source>
</evidence>
<evidence type="ECO:0000313" key="12">
    <source>
        <dbReference type="EMBL" id="ADU48721.1"/>
    </source>
</evidence>
<keyword evidence="3 10" id="KW-0436">Ligase</keyword>
<protein>
    <recommendedName>
        <fullName evidence="2">tetrahydrofolate synthase</fullName>
        <ecNumber evidence="2">6.3.2.17</ecNumber>
    </recommendedName>
    <alternativeName>
        <fullName evidence="8">Tetrahydrofolylpolyglutamate synthase</fullName>
    </alternativeName>
</protein>
<dbReference type="InterPro" id="IPR018109">
    <property type="entry name" value="Folylpolyglutamate_synth_CS"/>
</dbReference>
<dbReference type="Proteomes" id="UP000008914">
    <property type="component" value="Chromosome"/>
</dbReference>
<dbReference type="OrthoDB" id="9809356at2"/>
<name>E6SE73_INTC7</name>
<dbReference type="Gene3D" id="3.40.1190.10">
    <property type="entry name" value="Mur-like, catalytic domain"/>
    <property type="match status" value="1"/>
</dbReference>
<evidence type="ECO:0000256" key="5">
    <source>
        <dbReference type="ARBA" id="ARBA00022741"/>
    </source>
</evidence>
<evidence type="ECO:0000256" key="4">
    <source>
        <dbReference type="ARBA" id="ARBA00022723"/>
    </source>
</evidence>
<reference evidence="12 13" key="1">
    <citation type="journal article" date="2010" name="Stand. Genomic Sci.">
        <title>Complete genome sequence of Intrasporangium calvum type strain (7 KIP).</title>
        <authorList>
            <person name="Del Rio T.G."/>
            <person name="Chertkov O."/>
            <person name="Yasawong M."/>
            <person name="Lucas S."/>
            <person name="Deshpande S."/>
            <person name="Cheng J.F."/>
            <person name="Detter C."/>
            <person name="Tapia R."/>
            <person name="Han C."/>
            <person name="Goodwin L."/>
            <person name="Pitluck S."/>
            <person name="Liolios K."/>
            <person name="Ivanova N."/>
            <person name="Mavromatis K."/>
            <person name="Pati A."/>
            <person name="Chen A."/>
            <person name="Palaniappan K."/>
            <person name="Land M."/>
            <person name="Hauser L."/>
            <person name="Chang Y.J."/>
            <person name="Jeffries C.D."/>
            <person name="Rohde M."/>
            <person name="Pukall R."/>
            <person name="Sikorski J."/>
            <person name="Goker M."/>
            <person name="Woyke T."/>
            <person name="Bristow J."/>
            <person name="Eisen J.A."/>
            <person name="Markowitz V."/>
            <person name="Hugenholtz P."/>
            <person name="Kyrpides N.C."/>
            <person name="Klenk H.P."/>
            <person name="Lapidus A."/>
        </authorList>
    </citation>
    <scope>NUCLEOTIDE SEQUENCE [LARGE SCALE GENOMIC DNA]</scope>
    <source>
        <strain evidence="13">ATCC 23552 / DSM 43043 / JCM 3097 / NBRC 12989 / 7 KIP</strain>
    </source>
</reference>
<keyword evidence="6 10" id="KW-0067">ATP-binding</keyword>
<dbReference type="GO" id="GO:0004326">
    <property type="term" value="F:tetrahydrofolylpolyglutamate synthase activity"/>
    <property type="evidence" value="ECO:0007669"/>
    <property type="project" value="UniProtKB-EC"/>
</dbReference>
<dbReference type="InterPro" id="IPR004101">
    <property type="entry name" value="Mur_ligase_C"/>
</dbReference>
<comment type="similarity">
    <text evidence="1 10">Belongs to the folylpolyglutamate synthase family.</text>
</comment>
<organism evidence="12 13">
    <name type="scientific">Intrasporangium calvum (strain ATCC 23552 / DSM 43043 / JCM 3097 / NBRC 12989 / NCIMB 10167 / NRRL B-3866 / 7 KIP)</name>
    <dbReference type="NCBI Taxonomy" id="710696"/>
    <lineage>
        <taxon>Bacteria</taxon>
        <taxon>Bacillati</taxon>
        <taxon>Actinomycetota</taxon>
        <taxon>Actinomycetes</taxon>
        <taxon>Micrococcales</taxon>
        <taxon>Intrasporangiaceae</taxon>
        <taxon>Intrasporangium</taxon>
    </lineage>
</organism>
<dbReference type="EC" id="6.3.2.17" evidence="2"/>
<dbReference type="PANTHER" id="PTHR11136">
    <property type="entry name" value="FOLYLPOLYGLUTAMATE SYNTHASE-RELATED"/>
    <property type="match status" value="1"/>
</dbReference>
<dbReference type="Gene3D" id="3.90.190.20">
    <property type="entry name" value="Mur ligase, C-terminal domain"/>
    <property type="match status" value="1"/>
</dbReference>
<dbReference type="SUPFAM" id="SSF53244">
    <property type="entry name" value="MurD-like peptide ligases, peptide-binding domain"/>
    <property type="match status" value="1"/>
</dbReference>
<keyword evidence="7" id="KW-0460">Magnesium</keyword>
<dbReference type="NCBIfam" id="TIGR01499">
    <property type="entry name" value="folC"/>
    <property type="match status" value="1"/>
</dbReference>
<keyword evidence="4" id="KW-0479">Metal-binding</keyword>
<dbReference type="RefSeq" id="WP_013493036.1">
    <property type="nucleotide sequence ID" value="NC_014830.1"/>
</dbReference>
<sequence>MSGQPDGPAQEAARNLEEMKRLRQIEEAILARAPENDIGPSLERIAAVMELAGDPQRSYPVIHLTGTNGKTSTSRMIDTILQETGLSTGRFTSPHLQDIRERISLSGKPIPRDKFIAAYDEVAPLIELVDARSLASGGRRMNFFEVLVAVAFAAFADAPVDVAIVEVGLGGSWDATNVADGAVAVITPIDLDHTHLLGDDVVDIAHEKSGIIKPGSITVSALQAPEVAAVLGERVEEVGSELRLEGDQFGVLARDLALGGQQVNLRGLAGDYTDLFLPIHGAHQASNLAIAVAAVESFLGGGEHALDGEVLAAAVARMTSPGRLEVVRRSPTVLVDAAHNPHGARSLVAALDEAFTFTRLVGLVGIVADKDATAILEALEPRLDHVVITRSSSPRALSPVQLGALAADIFGESRVTVESNLPEALDRAIGLAEEEGMGGGVIVTGSVITVGEVRLLLGVTDV</sequence>
<evidence type="ECO:0000256" key="2">
    <source>
        <dbReference type="ARBA" id="ARBA00013025"/>
    </source>
</evidence>
<feature type="domain" description="Mur ligase C-terminal" evidence="11">
    <location>
        <begin position="322"/>
        <end position="446"/>
    </location>
</feature>
<evidence type="ECO:0000256" key="3">
    <source>
        <dbReference type="ARBA" id="ARBA00022598"/>
    </source>
</evidence>
<dbReference type="EMBL" id="CP002343">
    <property type="protein sequence ID" value="ADU48721.1"/>
    <property type="molecule type" value="Genomic_DNA"/>
</dbReference>
<evidence type="ECO:0000259" key="11">
    <source>
        <dbReference type="Pfam" id="PF02875"/>
    </source>
</evidence>
<keyword evidence="13" id="KW-1185">Reference proteome</keyword>
<dbReference type="InterPro" id="IPR036565">
    <property type="entry name" value="Mur-like_cat_sf"/>
</dbReference>
<dbReference type="InterPro" id="IPR001645">
    <property type="entry name" value="Folylpolyglutamate_synth"/>
</dbReference>
<dbReference type="GO" id="GO:0046872">
    <property type="term" value="F:metal ion binding"/>
    <property type="evidence" value="ECO:0007669"/>
    <property type="project" value="UniProtKB-KW"/>
</dbReference>
<dbReference type="PIRSF" id="PIRSF001563">
    <property type="entry name" value="Folylpolyglu_synth"/>
    <property type="match status" value="1"/>
</dbReference>
<comment type="catalytic activity">
    <reaction evidence="9">
        <text>(6S)-5,6,7,8-tetrahydrofolyl-(gamma-L-Glu)(n) + L-glutamate + ATP = (6S)-5,6,7,8-tetrahydrofolyl-(gamma-L-Glu)(n+1) + ADP + phosphate + H(+)</text>
        <dbReference type="Rhea" id="RHEA:10580"/>
        <dbReference type="Rhea" id="RHEA-COMP:14738"/>
        <dbReference type="Rhea" id="RHEA-COMP:14740"/>
        <dbReference type="ChEBI" id="CHEBI:15378"/>
        <dbReference type="ChEBI" id="CHEBI:29985"/>
        <dbReference type="ChEBI" id="CHEBI:30616"/>
        <dbReference type="ChEBI" id="CHEBI:43474"/>
        <dbReference type="ChEBI" id="CHEBI:141005"/>
        <dbReference type="ChEBI" id="CHEBI:456216"/>
        <dbReference type="EC" id="6.3.2.17"/>
    </reaction>
</comment>
<dbReference type="AlphaFoldDB" id="E6SE73"/>
<evidence type="ECO:0000256" key="9">
    <source>
        <dbReference type="ARBA" id="ARBA00047493"/>
    </source>
</evidence>
<dbReference type="KEGG" id="ica:Intca_2212"/>
<evidence type="ECO:0000313" key="13">
    <source>
        <dbReference type="Proteomes" id="UP000008914"/>
    </source>
</evidence>
<dbReference type="PANTHER" id="PTHR11136:SF0">
    <property type="entry name" value="DIHYDROFOLATE SYNTHETASE-RELATED"/>
    <property type="match status" value="1"/>
</dbReference>